<feature type="coiled-coil region" evidence="1">
    <location>
        <begin position="181"/>
        <end position="258"/>
    </location>
</feature>
<keyword evidence="3" id="KW-1185">Reference proteome</keyword>
<keyword evidence="1" id="KW-0175">Coiled coil</keyword>
<dbReference type="AlphaFoldDB" id="A0A9P0I318"/>
<reference evidence="2" key="1">
    <citation type="submission" date="2022-02" db="EMBL/GenBank/DDBJ databases">
        <authorList>
            <person name="King R."/>
        </authorList>
    </citation>
    <scope>NUCLEOTIDE SEQUENCE</scope>
</reference>
<gene>
    <name evidence="2" type="ORF">SPLIT_LOCUS4610</name>
</gene>
<protein>
    <submittedName>
        <fullName evidence="2">Uncharacterized protein</fullName>
    </submittedName>
</protein>
<sequence>MTQTKIHFYRNPSSGLSNLILHKTEWDRITKQTKPQEKRLQQENKYVQALIEQSQAWLKNWPDTVEGCVAKAEQKKKKQRSKELALVKEFSNRKVVKNNEEVIQQARQQIFEESCYGRKLMSALHESKDQEEREAQINFKKEIKQKETEQEQKITKAVKFCTFELDKDVETVKEQQKCIDVETSKANKEMYEKQKEEETKAKEKQKQEDLGNAKLMKRLLELEKEAETKMKLLEKQALDQCAAEYKKTKDELAKWEAEYLAKIEVCRKEQEQLNFQIKQVHDRIFKEYQDTSKMKNNFNATKQLQLEKKKIFDDFIEKHIKKGEDRADKKERKNIEKIKQLRKNNKTVAEINKSMAEAVNHRQDINKCYCDRQCYITKSEKPRIMKKAARDTIEPEVRAAKPLPYFGPQRKLLVDLRRREKEPSPWSGTNSLHVLFFKNAEKTLSDCKNKIPARKVIDEYKKYNGLNRTTPNYN</sequence>
<accession>A0A9P0I318</accession>
<name>A0A9P0I318_SPOLI</name>
<evidence type="ECO:0000313" key="2">
    <source>
        <dbReference type="EMBL" id="CAH1639253.1"/>
    </source>
</evidence>
<dbReference type="Proteomes" id="UP001153321">
    <property type="component" value="Chromosome 19"/>
</dbReference>
<evidence type="ECO:0000313" key="3">
    <source>
        <dbReference type="Proteomes" id="UP001153321"/>
    </source>
</evidence>
<evidence type="ECO:0000256" key="1">
    <source>
        <dbReference type="SAM" id="Coils"/>
    </source>
</evidence>
<organism evidence="2 3">
    <name type="scientific">Spodoptera littoralis</name>
    <name type="common">Egyptian cotton leafworm</name>
    <dbReference type="NCBI Taxonomy" id="7109"/>
    <lineage>
        <taxon>Eukaryota</taxon>
        <taxon>Metazoa</taxon>
        <taxon>Ecdysozoa</taxon>
        <taxon>Arthropoda</taxon>
        <taxon>Hexapoda</taxon>
        <taxon>Insecta</taxon>
        <taxon>Pterygota</taxon>
        <taxon>Neoptera</taxon>
        <taxon>Endopterygota</taxon>
        <taxon>Lepidoptera</taxon>
        <taxon>Glossata</taxon>
        <taxon>Ditrysia</taxon>
        <taxon>Noctuoidea</taxon>
        <taxon>Noctuidae</taxon>
        <taxon>Amphipyrinae</taxon>
        <taxon>Spodoptera</taxon>
    </lineage>
</organism>
<dbReference type="EMBL" id="LR824550">
    <property type="protein sequence ID" value="CAH1639253.1"/>
    <property type="molecule type" value="Genomic_DNA"/>
</dbReference>
<proteinExistence type="predicted"/>